<dbReference type="SUPFAM" id="SSF63862">
    <property type="entry name" value="Thiamin pyrophosphokinase, substrate-binding domain"/>
    <property type="match status" value="1"/>
</dbReference>
<dbReference type="EMBL" id="CP159992">
    <property type="protein sequence ID" value="XCP96927.1"/>
    <property type="molecule type" value="Genomic_DNA"/>
</dbReference>
<dbReference type="GO" id="GO:0005524">
    <property type="term" value="F:ATP binding"/>
    <property type="evidence" value="ECO:0007669"/>
    <property type="project" value="UniProtKB-KW"/>
</dbReference>
<dbReference type="RefSeq" id="WP_342551433.1">
    <property type="nucleotide sequence ID" value="NZ_CP159992.1"/>
</dbReference>
<keyword evidence="4" id="KW-0067">ATP-binding</keyword>
<dbReference type="InterPro" id="IPR007371">
    <property type="entry name" value="TPK_catalytic"/>
</dbReference>
<dbReference type="InterPro" id="IPR007373">
    <property type="entry name" value="Thiamin_PyroPKinase_B1-bd"/>
</dbReference>
<dbReference type="Gene3D" id="3.40.50.10240">
    <property type="entry name" value="Thiamin pyrophosphokinase, catalytic domain"/>
    <property type="match status" value="1"/>
</dbReference>
<dbReference type="InterPro" id="IPR053149">
    <property type="entry name" value="TPK"/>
</dbReference>
<sequence length="213" mass="23555">MDYKRIIIFTGGVLAKDFLHEILPDDLIIAADRGALYLIQNGIKPHIAVGDFDSITEEEREIVSSSSVEFIACDPIHKDLTDTEMAFETALDHEPTHILIFGATGTRMDHTLANVHIMVRAMQHHISCALQDEHNYMTLTTSSAVVRQRGYTYVSLLPLTHEVTGICLEGFMYPLDQATIRMGQSLGISNKLLGESGTVTIDSGLLLIIQSKD</sequence>
<keyword evidence="3" id="KW-0418">Kinase</keyword>
<evidence type="ECO:0000256" key="2">
    <source>
        <dbReference type="ARBA" id="ARBA00022741"/>
    </source>
</evidence>
<dbReference type="GO" id="GO:0030975">
    <property type="term" value="F:thiamine binding"/>
    <property type="evidence" value="ECO:0007669"/>
    <property type="project" value="InterPro"/>
</dbReference>
<dbReference type="Pfam" id="PF04265">
    <property type="entry name" value="TPK_B1_binding"/>
    <property type="match status" value="1"/>
</dbReference>
<evidence type="ECO:0000313" key="7">
    <source>
        <dbReference type="EMBL" id="XCP96927.1"/>
    </source>
</evidence>
<keyword evidence="2" id="KW-0547">Nucleotide-binding</keyword>
<dbReference type="Pfam" id="PF04263">
    <property type="entry name" value="TPK_catalytic"/>
    <property type="match status" value="1"/>
</dbReference>
<reference evidence="7" key="1">
    <citation type="submission" date="2024-05" db="EMBL/GenBank/DDBJ databases">
        <title>Draft genome assemblies of 36 bacteria isolated from hibernating arctic ground squirrels.</title>
        <authorList>
            <person name="McKee H."/>
            <person name="Mullen L."/>
            <person name="Drown D.M."/>
            <person name="Duddleston K.N."/>
        </authorList>
    </citation>
    <scope>NUCLEOTIDE SEQUENCE</scope>
    <source>
        <strain evidence="7">AN1007</strain>
    </source>
</reference>
<dbReference type="InterPro" id="IPR036759">
    <property type="entry name" value="TPK_catalytic_sf"/>
</dbReference>
<proteinExistence type="predicted"/>
<feature type="domain" description="Thiamin pyrophosphokinase thiamin-binding" evidence="6">
    <location>
        <begin position="141"/>
        <end position="207"/>
    </location>
</feature>
<evidence type="ECO:0000259" key="6">
    <source>
        <dbReference type="SMART" id="SM00983"/>
    </source>
</evidence>
<dbReference type="AlphaFoldDB" id="A0AAU8NIY9"/>
<dbReference type="GO" id="GO:0006772">
    <property type="term" value="P:thiamine metabolic process"/>
    <property type="evidence" value="ECO:0007669"/>
    <property type="project" value="UniProtKB-UniRule"/>
</dbReference>
<dbReference type="CDD" id="cd07995">
    <property type="entry name" value="TPK"/>
    <property type="match status" value="1"/>
</dbReference>
<dbReference type="NCBIfam" id="TIGR01378">
    <property type="entry name" value="thi_PPkinase"/>
    <property type="match status" value="1"/>
</dbReference>
<dbReference type="EC" id="2.7.6.2" evidence="5"/>
<evidence type="ECO:0000256" key="5">
    <source>
        <dbReference type="NCBIfam" id="TIGR01378"/>
    </source>
</evidence>
<dbReference type="InterPro" id="IPR006282">
    <property type="entry name" value="Thi_PPkinase"/>
</dbReference>
<organism evidence="7">
    <name type="scientific">Paenibacillus sp. AN1007</name>
    <dbReference type="NCBI Taxonomy" id="3151385"/>
    <lineage>
        <taxon>Bacteria</taxon>
        <taxon>Bacillati</taxon>
        <taxon>Bacillota</taxon>
        <taxon>Bacilli</taxon>
        <taxon>Bacillales</taxon>
        <taxon>Paenibacillaceae</taxon>
        <taxon>Paenibacillus</taxon>
    </lineage>
</organism>
<keyword evidence="1 7" id="KW-0808">Transferase</keyword>
<dbReference type="PANTHER" id="PTHR41299:SF1">
    <property type="entry name" value="THIAMINE PYROPHOSPHOKINASE"/>
    <property type="match status" value="1"/>
</dbReference>
<protein>
    <recommendedName>
        <fullName evidence="5">Thiamine diphosphokinase</fullName>
        <ecNumber evidence="5">2.7.6.2</ecNumber>
    </recommendedName>
</protein>
<evidence type="ECO:0000256" key="3">
    <source>
        <dbReference type="ARBA" id="ARBA00022777"/>
    </source>
</evidence>
<evidence type="ECO:0000256" key="4">
    <source>
        <dbReference type="ARBA" id="ARBA00022840"/>
    </source>
</evidence>
<dbReference type="GO" id="GO:0009229">
    <property type="term" value="P:thiamine diphosphate biosynthetic process"/>
    <property type="evidence" value="ECO:0007669"/>
    <property type="project" value="InterPro"/>
</dbReference>
<dbReference type="GO" id="GO:0004788">
    <property type="term" value="F:thiamine diphosphokinase activity"/>
    <property type="evidence" value="ECO:0007669"/>
    <property type="project" value="UniProtKB-UniRule"/>
</dbReference>
<dbReference type="GO" id="GO:0016301">
    <property type="term" value="F:kinase activity"/>
    <property type="evidence" value="ECO:0007669"/>
    <property type="project" value="UniProtKB-KW"/>
</dbReference>
<name>A0AAU8NIY9_9BACL</name>
<dbReference type="PANTHER" id="PTHR41299">
    <property type="entry name" value="THIAMINE PYROPHOSPHOKINASE"/>
    <property type="match status" value="1"/>
</dbReference>
<dbReference type="SMART" id="SM00983">
    <property type="entry name" value="TPK_B1_binding"/>
    <property type="match status" value="1"/>
</dbReference>
<accession>A0AAU8NIY9</accession>
<evidence type="ECO:0000256" key="1">
    <source>
        <dbReference type="ARBA" id="ARBA00022679"/>
    </source>
</evidence>
<dbReference type="SUPFAM" id="SSF63999">
    <property type="entry name" value="Thiamin pyrophosphokinase, catalytic domain"/>
    <property type="match status" value="1"/>
</dbReference>
<dbReference type="InterPro" id="IPR036371">
    <property type="entry name" value="TPK_B1-bd_sf"/>
</dbReference>
<gene>
    <name evidence="7" type="ORF">ABXS70_09575</name>
</gene>